<dbReference type="EMBL" id="LS991951">
    <property type="protein sequence ID" value="SYV97309.1"/>
    <property type="molecule type" value="Genomic_DNA"/>
</dbReference>
<reference evidence="2" key="1">
    <citation type="submission" date="2018-06" db="EMBL/GenBank/DDBJ databases">
        <authorList>
            <consortium name="Pathogen Informatics"/>
        </authorList>
    </citation>
    <scope>NUCLEOTIDE SEQUENCE [LARGE SCALE GENOMIC DNA]</scope>
    <source>
        <strain evidence="2">NCTC10132</strain>
    </source>
</reference>
<organism evidence="1 2">
    <name type="scientific">Mycoplasmopsis edwardii</name>
    <dbReference type="NCBI Taxonomy" id="53558"/>
    <lineage>
        <taxon>Bacteria</taxon>
        <taxon>Bacillati</taxon>
        <taxon>Mycoplasmatota</taxon>
        <taxon>Mycoplasmoidales</taxon>
        <taxon>Metamycoplasmataceae</taxon>
        <taxon>Mycoplasmopsis</taxon>
    </lineage>
</organism>
<name>A0A3B0PKX7_9BACT</name>
<gene>
    <name evidence="1" type="ORF">NCTC10132_00674</name>
</gene>
<dbReference type="Proteomes" id="UP000257559">
    <property type="component" value="Chromosome"/>
</dbReference>
<protein>
    <submittedName>
        <fullName evidence="1">Uncharacterized protein</fullName>
    </submittedName>
</protein>
<evidence type="ECO:0000313" key="2">
    <source>
        <dbReference type="Proteomes" id="UP000257559"/>
    </source>
</evidence>
<dbReference type="AlphaFoldDB" id="A0A3B0PKX7"/>
<proteinExistence type="predicted"/>
<accession>A0A3B0PKX7</accession>
<sequence length="36" mass="4154">MSFSSKHFYKSQLDVVDSNDQVNTEPIEVHEVEGAW</sequence>
<evidence type="ECO:0000313" key="1">
    <source>
        <dbReference type="EMBL" id="SYV97309.1"/>
    </source>
</evidence>
<feature type="non-terminal residue" evidence="1">
    <location>
        <position position="36"/>
    </location>
</feature>
<keyword evidence="2" id="KW-1185">Reference proteome</keyword>
<dbReference type="KEGG" id="medw:NCTC10132_00674"/>